<dbReference type="InterPro" id="IPR042272">
    <property type="entry name" value="ATP12_ATP_synth-F1-assembly_N"/>
</dbReference>
<dbReference type="Pfam" id="PF07542">
    <property type="entry name" value="ATP12"/>
    <property type="match status" value="1"/>
</dbReference>
<keyword evidence="8" id="KW-1185">Reference proteome</keyword>
<dbReference type="Gene3D" id="3.30.2180.10">
    <property type="entry name" value="ATP12-like"/>
    <property type="match status" value="1"/>
</dbReference>
<evidence type="ECO:0000256" key="6">
    <source>
        <dbReference type="SAM" id="MobiDB-lite"/>
    </source>
</evidence>
<evidence type="ECO:0000313" key="7">
    <source>
        <dbReference type="EMBL" id="TFL07360.1"/>
    </source>
</evidence>
<dbReference type="GO" id="GO:0033615">
    <property type="term" value="P:mitochondrial proton-transporting ATP synthase complex assembly"/>
    <property type="evidence" value="ECO:0007669"/>
    <property type="project" value="TreeGrafter"/>
</dbReference>
<evidence type="ECO:0000256" key="5">
    <source>
        <dbReference type="ARBA" id="ARBA00023186"/>
    </source>
</evidence>
<evidence type="ECO:0000313" key="8">
    <source>
        <dbReference type="Proteomes" id="UP000305067"/>
    </source>
</evidence>
<name>A0A5C3R2H0_9AGAR</name>
<keyword evidence="5" id="KW-0143">Chaperone</keyword>
<evidence type="ECO:0008006" key="9">
    <source>
        <dbReference type="Google" id="ProtNLM"/>
    </source>
</evidence>
<comment type="similarity">
    <text evidence="2">Belongs to the ATP12 family.</text>
</comment>
<accession>A0A5C3R2H0</accession>
<proteinExistence type="inferred from homology"/>
<dbReference type="Proteomes" id="UP000305067">
    <property type="component" value="Unassembled WGS sequence"/>
</dbReference>
<evidence type="ECO:0000256" key="1">
    <source>
        <dbReference type="ARBA" id="ARBA00004173"/>
    </source>
</evidence>
<organism evidence="7 8">
    <name type="scientific">Pterulicium gracile</name>
    <dbReference type="NCBI Taxonomy" id="1884261"/>
    <lineage>
        <taxon>Eukaryota</taxon>
        <taxon>Fungi</taxon>
        <taxon>Dikarya</taxon>
        <taxon>Basidiomycota</taxon>
        <taxon>Agaricomycotina</taxon>
        <taxon>Agaricomycetes</taxon>
        <taxon>Agaricomycetidae</taxon>
        <taxon>Agaricales</taxon>
        <taxon>Pleurotineae</taxon>
        <taxon>Pterulaceae</taxon>
        <taxon>Pterulicium</taxon>
    </lineage>
</organism>
<feature type="compositionally biased region" description="Polar residues" evidence="6">
    <location>
        <begin position="1"/>
        <end position="14"/>
    </location>
</feature>
<evidence type="ECO:0000256" key="3">
    <source>
        <dbReference type="ARBA" id="ARBA00022946"/>
    </source>
</evidence>
<comment type="subcellular location">
    <subcellularLocation>
        <location evidence="1">Mitochondrion</location>
    </subcellularLocation>
</comment>
<dbReference type="AlphaFoldDB" id="A0A5C3R2H0"/>
<dbReference type="InterPro" id="IPR011419">
    <property type="entry name" value="ATP12_ATP_synth-F1-assembly"/>
</dbReference>
<keyword evidence="4" id="KW-0496">Mitochondrion</keyword>
<reference evidence="7 8" key="1">
    <citation type="journal article" date="2019" name="Nat. Ecol. Evol.">
        <title>Megaphylogeny resolves global patterns of mushroom evolution.</title>
        <authorList>
            <person name="Varga T."/>
            <person name="Krizsan K."/>
            <person name="Foldi C."/>
            <person name="Dima B."/>
            <person name="Sanchez-Garcia M."/>
            <person name="Sanchez-Ramirez S."/>
            <person name="Szollosi G.J."/>
            <person name="Szarkandi J.G."/>
            <person name="Papp V."/>
            <person name="Albert L."/>
            <person name="Andreopoulos W."/>
            <person name="Angelini C."/>
            <person name="Antonin V."/>
            <person name="Barry K.W."/>
            <person name="Bougher N.L."/>
            <person name="Buchanan P."/>
            <person name="Buyck B."/>
            <person name="Bense V."/>
            <person name="Catcheside P."/>
            <person name="Chovatia M."/>
            <person name="Cooper J."/>
            <person name="Damon W."/>
            <person name="Desjardin D."/>
            <person name="Finy P."/>
            <person name="Geml J."/>
            <person name="Haridas S."/>
            <person name="Hughes K."/>
            <person name="Justo A."/>
            <person name="Karasinski D."/>
            <person name="Kautmanova I."/>
            <person name="Kiss B."/>
            <person name="Kocsube S."/>
            <person name="Kotiranta H."/>
            <person name="LaButti K.M."/>
            <person name="Lechner B.E."/>
            <person name="Liimatainen K."/>
            <person name="Lipzen A."/>
            <person name="Lukacs Z."/>
            <person name="Mihaltcheva S."/>
            <person name="Morgado L.N."/>
            <person name="Niskanen T."/>
            <person name="Noordeloos M.E."/>
            <person name="Ohm R.A."/>
            <person name="Ortiz-Santana B."/>
            <person name="Ovrebo C."/>
            <person name="Racz N."/>
            <person name="Riley R."/>
            <person name="Savchenko A."/>
            <person name="Shiryaev A."/>
            <person name="Soop K."/>
            <person name="Spirin V."/>
            <person name="Szebenyi C."/>
            <person name="Tomsovsky M."/>
            <person name="Tulloss R.E."/>
            <person name="Uehling J."/>
            <person name="Grigoriev I.V."/>
            <person name="Vagvolgyi C."/>
            <person name="Papp T."/>
            <person name="Martin F.M."/>
            <person name="Miettinen O."/>
            <person name="Hibbett D.S."/>
            <person name="Nagy L.G."/>
        </authorList>
    </citation>
    <scope>NUCLEOTIDE SEQUENCE [LARGE SCALE GENOMIC DNA]</scope>
    <source>
        <strain evidence="7 8">CBS 309.79</strain>
    </source>
</reference>
<protein>
    <recommendedName>
        <fullName evidence="9">ATP12-domain-containing protein</fullName>
    </recommendedName>
</protein>
<keyword evidence="3" id="KW-0809">Transit peptide</keyword>
<evidence type="ECO:0000256" key="2">
    <source>
        <dbReference type="ARBA" id="ARBA00008231"/>
    </source>
</evidence>
<dbReference type="InterPro" id="IPR023335">
    <property type="entry name" value="ATP12_ortho_dom_sf"/>
</dbReference>
<dbReference type="STRING" id="1884261.A0A5C3R2H0"/>
<dbReference type="PANTHER" id="PTHR21013">
    <property type="entry name" value="ATP SYNTHASE MITOCHONDRIAL F1 COMPLEX ASSEMBLY FACTOR 2/ATP12 PROTEIN, MITOCHONDRIAL PRECURSOR"/>
    <property type="match status" value="1"/>
</dbReference>
<dbReference type="GO" id="GO:0005739">
    <property type="term" value="C:mitochondrion"/>
    <property type="evidence" value="ECO:0007669"/>
    <property type="project" value="UniProtKB-SubCell"/>
</dbReference>
<sequence length="287" mass="32546">MFSRQLTRLATSPSPLRATRALHSSSRRLNSTQETPVTPDGTPITETNRAEAVKKRFWKTVNVKQKDDKFTVNLDGRPLKTPDGRTLALPKSKPLFAGLIAAEWEFQETLLKPFALPMTSIASRALDAMAEQQTRTEVCESLLKYLDTDTICYQHDEPPPLVNLQTRHWDPLLDWVQSSFDVRIERFASILPSPQPVDSKNKLREVISKFDLWELAAMERVTYATKSFIIALALVKRHINVDEAALASHVEVNSQIERWGEVEDTHDVDFHDIRRQLGSAACLLSSQ</sequence>
<dbReference type="Gene3D" id="1.10.3580.10">
    <property type="entry name" value="ATP12 ATPase"/>
    <property type="match status" value="1"/>
</dbReference>
<dbReference type="OrthoDB" id="5673at2759"/>
<dbReference type="EMBL" id="ML178814">
    <property type="protein sequence ID" value="TFL07360.1"/>
    <property type="molecule type" value="Genomic_DNA"/>
</dbReference>
<feature type="region of interest" description="Disordered" evidence="6">
    <location>
        <begin position="1"/>
        <end position="46"/>
    </location>
</feature>
<evidence type="ECO:0000256" key="4">
    <source>
        <dbReference type="ARBA" id="ARBA00023128"/>
    </source>
</evidence>
<dbReference type="PANTHER" id="PTHR21013:SF10">
    <property type="entry name" value="ATP SYNTHASE MITOCHONDRIAL F1 COMPLEX ASSEMBLY FACTOR 2"/>
    <property type="match status" value="1"/>
</dbReference>
<feature type="compositionally biased region" description="Polar residues" evidence="6">
    <location>
        <begin position="22"/>
        <end position="36"/>
    </location>
</feature>
<gene>
    <name evidence="7" type="ORF">BDV98DRAFT_599671</name>
</gene>
<dbReference type="SUPFAM" id="SSF160909">
    <property type="entry name" value="ATP12-like"/>
    <property type="match status" value="1"/>
</dbReference>